<evidence type="ECO:0000256" key="1">
    <source>
        <dbReference type="ARBA" id="ARBA00005417"/>
    </source>
</evidence>
<evidence type="ECO:0000256" key="4">
    <source>
        <dbReference type="ARBA" id="ARBA00022840"/>
    </source>
</evidence>
<keyword evidence="7" id="KW-1185">Reference proteome</keyword>
<evidence type="ECO:0000256" key="3">
    <source>
        <dbReference type="ARBA" id="ARBA00022741"/>
    </source>
</evidence>
<evidence type="ECO:0000256" key="2">
    <source>
        <dbReference type="ARBA" id="ARBA00022448"/>
    </source>
</evidence>
<dbReference type="PROSITE" id="PS00211">
    <property type="entry name" value="ABC_TRANSPORTER_1"/>
    <property type="match status" value="1"/>
</dbReference>
<protein>
    <submittedName>
        <fullName evidence="6">ATP-binding cassette domain-containing protein</fullName>
    </submittedName>
</protein>
<comment type="similarity">
    <text evidence="1">Belongs to the ABC transporter superfamily.</text>
</comment>
<dbReference type="Gene3D" id="3.40.50.300">
    <property type="entry name" value="P-loop containing nucleotide triphosphate hydrolases"/>
    <property type="match status" value="1"/>
</dbReference>
<keyword evidence="4 6" id="KW-0067">ATP-binding</keyword>
<comment type="caution">
    <text evidence="6">The sequence shown here is derived from an EMBL/GenBank/DDBJ whole genome shotgun (WGS) entry which is preliminary data.</text>
</comment>
<dbReference type="PANTHER" id="PTHR43776">
    <property type="entry name" value="TRANSPORT ATP-BINDING PROTEIN"/>
    <property type="match status" value="1"/>
</dbReference>
<accession>A0ABS7U4Z2</accession>
<dbReference type="InterPro" id="IPR003439">
    <property type="entry name" value="ABC_transporter-like_ATP-bd"/>
</dbReference>
<dbReference type="GO" id="GO:0005524">
    <property type="term" value="F:ATP binding"/>
    <property type="evidence" value="ECO:0007669"/>
    <property type="project" value="UniProtKB-KW"/>
</dbReference>
<feature type="domain" description="ABC transporter" evidence="5">
    <location>
        <begin position="11"/>
        <end position="250"/>
    </location>
</feature>
<sequence>MSLETGSSEHVEEDMLVARGLTVGTRLRGVDLRLGPGVGLGVVGRSGSGKSTLARALVGLEPELAGSLQLAGRELVGAPRAAWAGLRARVQLVWQDPATALDPCLSIRRSIEEARKLAGRDRFTRDDPRLRALMERVALAPELLDRVPGALSGGQRQRAAIARALAAEPALLIVDEITSALDRPVAWTIVDLLRTLRTGEVGLMMISHDLSFLPGTVETVLVLDEGSPVESGPVEAVLGRPQSATTRELVDAAPRL</sequence>
<evidence type="ECO:0000313" key="6">
    <source>
        <dbReference type="EMBL" id="MBZ5715519.1"/>
    </source>
</evidence>
<name>A0ABS7U4Z2_9BACT</name>
<keyword evidence="3" id="KW-0547">Nucleotide-binding</keyword>
<dbReference type="InterPro" id="IPR017871">
    <property type="entry name" value="ABC_transporter-like_CS"/>
</dbReference>
<reference evidence="6" key="1">
    <citation type="submission" date="2021-08" db="EMBL/GenBank/DDBJ databases">
        <authorList>
            <person name="Stevens D.C."/>
        </authorList>
    </citation>
    <scope>NUCLEOTIDE SEQUENCE</scope>
    <source>
        <strain evidence="6">DSM 53165</strain>
    </source>
</reference>
<dbReference type="Proteomes" id="UP001139031">
    <property type="component" value="Unassembled WGS sequence"/>
</dbReference>
<dbReference type="SMART" id="SM00382">
    <property type="entry name" value="AAA"/>
    <property type="match status" value="1"/>
</dbReference>
<dbReference type="InterPro" id="IPR050319">
    <property type="entry name" value="ABC_transp_ATP-bind"/>
</dbReference>
<keyword evidence="2" id="KW-0813">Transport</keyword>
<organism evidence="6 7">
    <name type="scientific">Nannocystis pusilla</name>
    <dbReference type="NCBI Taxonomy" id="889268"/>
    <lineage>
        <taxon>Bacteria</taxon>
        <taxon>Pseudomonadati</taxon>
        <taxon>Myxococcota</taxon>
        <taxon>Polyangia</taxon>
        <taxon>Nannocystales</taxon>
        <taxon>Nannocystaceae</taxon>
        <taxon>Nannocystis</taxon>
    </lineage>
</organism>
<dbReference type="Pfam" id="PF00005">
    <property type="entry name" value="ABC_tran"/>
    <property type="match status" value="1"/>
</dbReference>
<evidence type="ECO:0000313" key="7">
    <source>
        <dbReference type="Proteomes" id="UP001139031"/>
    </source>
</evidence>
<dbReference type="SUPFAM" id="SSF52540">
    <property type="entry name" value="P-loop containing nucleoside triphosphate hydrolases"/>
    <property type="match status" value="1"/>
</dbReference>
<dbReference type="PANTHER" id="PTHR43776:SF7">
    <property type="entry name" value="D,D-DIPEPTIDE TRANSPORT ATP-BINDING PROTEIN DDPF-RELATED"/>
    <property type="match status" value="1"/>
</dbReference>
<gene>
    <name evidence="6" type="ORF">K7C98_40335</name>
</gene>
<dbReference type="PROSITE" id="PS50893">
    <property type="entry name" value="ABC_TRANSPORTER_2"/>
    <property type="match status" value="1"/>
</dbReference>
<dbReference type="InterPro" id="IPR003593">
    <property type="entry name" value="AAA+_ATPase"/>
</dbReference>
<proteinExistence type="inferred from homology"/>
<dbReference type="InterPro" id="IPR027417">
    <property type="entry name" value="P-loop_NTPase"/>
</dbReference>
<dbReference type="EMBL" id="JAIRAU010000057">
    <property type="protein sequence ID" value="MBZ5715519.1"/>
    <property type="molecule type" value="Genomic_DNA"/>
</dbReference>
<evidence type="ECO:0000259" key="5">
    <source>
        <dbReference type="PROSITE" id="PS50893"/>
    </source>
</evidence>